<keyword evidence="5" id="KW-1185">Reference proteome</keyword>
<evidence type="ECO:0008006" key="6">
    <source>
        <dbReference type="Google" id="ProtNLM"/>
    </source>
</evidence>
<dbReference type="Pfam" id="PF17482">
    <property type="entry name" value="Phage_sheath_1C"/>
    <property type="match status" value="1"/>
</dbReference>
<sequence>MVSFNTIQHSRLPWMWVEFDNSAASASVPKWKTLILGTKKQSGKADLEKPYLVSSSTAAMEMFGENSLLHRQIDAYKLNDSMNETWAYAFARTASASTASIDFLDKTGSRTASQANEQFVLNMGGKIVTIELDAADNASRKETWAQKLVEALRKNSALGVSAEVEVAENSVTVKISALSKDDSFDDMYLAVEKSPAAFDVVVSQFQSGRQEYNFSKLFAALGDEKFNCIVCPFTDAESLKALSDEMDTRWGGHTQNDGFVCLTTNAAHQNAITLSQSVNSQCLTLFSAYGIPDSTARINAAIAAQISRSAAIDPAMPLQTLPLKGINAPRIEQKTRFEERNVLLNNGISTLNCTANTVHIERALTTYKRNPSGQNDESYLSLENVLTLSYIRNDFRTYFWNKYSRYKLADDGTSFRSGQKVMTPKLAKAEAIARFNQWELDGLVQNASDFTKQLIVERNAQNRSRLDFLLPPTIMNQLVQVATQIQFRI</sequence>
<evidence type="ECO:0000256" key="1">
    <source>
        <dbReference type="ARBA" id="ARBA00008005"/>
    </source>
</evidence>
<dbReference type="Pfam" id="PF04984">
    <property type="entry name" value="Phage_sheath_1"/>
    <property type="match status" value="1"/>
</dbReference>
<comment type="caution">
    <text evidence="4">The sequence shown here is derived from an EMBL/GenBank/DDBJ whole genome shotgun (WGS) entry which is preliminary data.</text>
</comment>
<dbReference type="InterPro" id="IPR035089">
    <property type="entry name" value="Phage_sheath_subtilisin"/>
</dbReference>
<protein>
    <recommendedName>
        <fullName evidence="6">Phage tail protein</fullName>
    </recommendedName>
</protein>
<reference evidence="4" key="1">
    <citation type="submission" date="2018-04" db="EMBL/GenBank/DDBJ databases">
        <title>Draft genome sequence of the Candidatus Spirobacillus cienkowskii, a pathogen of freshwater Daphnia species, reconstructed from hemolymph metagenomic reads.</title>
        <authorList>
            <person name="Bresciani L."/>
            <person name="Lemos L.N."/>
            <person name="Wale N."/>
            <person name="Lin J.Y."/>
            <person name="Fernandes G.R."/>
            <person name="Duffy M.A."/>
            <person name="Rodrigues J.M."/>
        </authorList>
    </citation>
    <scope>NUCLEOTIDE SEQUENCE [LARGE SCALE GENOMIC DNA]</scope>
    <source>
        <strain evidence="4">Binning01</strain>
    </source>
</reference>
<gene>
    <name evidence="4" type="ORF">DCC88_12045</name>
</gene>
<evidence type="ECO:0000259" key="2">
    <source>
        <dbReference type="Pfam" id="PF04984"/>
    </source>
</evidence>
<name>A0A369KTM1_9BACT</name>
<dbReference type="Proteomes" id="UP000253934">
    <property type="component" value="Unassembled WGS sequence"/>
</dbReference>
<evidence type="ECO:0000313" key="5">
    <source>
        <dbReference type="Proteomes" id="UP000253934"/>
    </source>
</evidence>
<dbReference type="AlphaFoldDB" id="A0A369KTM1"/>
<evidence type="ECO:0000313" key="4">
    <source>
        <dbReference type="EMBL" id="RDB35074.1"/>
    </source>
</evidence>
<dbReference type="InterPro" id="IPR020287">
    <property type="entry name" value="Tail_sheath_C"/>
</dbReference>
<evidence type="ECO:0000259" key="3">
    <source>
        <dbReference type="Pfam" id="PF17482"/>
    </source>
</evidence>
<organism evidence="4 5">
    <name type="scientific">Spirobacillus cienkowskii</name>
    <dbReference type="NCBI Taxonomy" id="495820"/>
    <lineage>
        <taxon>Bacteria</taxon>
        <taxon>Pseudomonadati</taxon>
        <taxon>Bdellovibrionota</taxon>
        <taxon>Oligoflexia</taxon>
        <taxon>Silvanigrellales</taxon>
        <taxon>Spirobacillus</taxon>
    </lineage>
</organism>
<dbReference type="EMBL" id="QOVW01000109">
    <property type="protein sequence ID" value="RDB35074.1"/>
    <property type="molecule type" value="Genomic_DNA"/>
</dbReference>
<comment type="similarity">
    <text evidence="1">Belongs to the myoviridae tail sheath protein family.</text>
</comment>
<feature type="domain" description="Tail sheath protein C-terminal" evidence="3">
    <location>
        <begin position="375"/>
        <end position="488"/>
    </location>
</feature>
<accession>A0A369KTM1</accession>
<proteinExistence type="inferred from homology"/>
<feature type="domain" description="Tail sheath protein subtilisin-like" evidence="2">
    <location>
        <begin position="217"/>
        <end position="366"/>
    </location>
</feature>